<gene>
    <name evidence="1" type="ORF">CX676_14090</name>
</gene>
<evidence type="ECO:0000313" key="1">
    <source>
        <dbReference type="EMBL" id="AUH65161.1"/>
    </source>
</evidence>
<dbReference type="AlphaFoldDB" id="A0A2H5F0U2"/>
<name>A0A2H5F0U2_9RHOB</name>
<dbReference type="EMBL" id="CP025430">
    <property type="protein sequence ID" value="AUH65161.1"/>
    <property type="molecule type" value="Genomic_DNA"/>
</dbReference>
<organism evidence="1 2">
    <name type="scientific">Paracoccus zhejiangensis</name>
    <dbReference type="NCBI Taxonomy" id="1077935"/>
    <lineage>
        <taxon>Bacteria</taxon>
        <taxon>Pseudomonadati</taxon>
        <taxon>Pseudomonadota</taxon>
        <taxon>Alphaproteobacteria</taxon>
        <taxon>Rhodobacterales</taxon>
        <taxon>Paracoccaceae</taxon>
        <taxon>Paracoccus</taxon>
    </lineage>
</organism>
<reference evidence="1 2" key="1">
    <citation type="journal article" date="2013" name="Antonie Van Leeuwenhoek">
        <title>Paracoccus zhejiangensis sp. nov., isolated from activated sludge in wastewater-treatment system.</title>
        <authorList>
            <person name="Wu Z.G."/>
            <person name="Zhang D.F."/>
            <person name="Liu Y.L."/>
            <person name="Wang F."/>
            <person name="Jiang X."/>
            <person name="Li C."/>
            <person name="Li S.P."/>
            <person name="Hong Q."/>
            <person name="Li W.J."/>
        </authorList>
    </citation>
    <scope>NUCLEOTIDE SEQUENCE [LARGE SCALE GENOMIC DNA]</scope>
    <source>
        <strain evidence="1 2">J6</strain>
    </source>
</reference>
<keyword evidence="2" id="KW-1185">Reference proteome</keyword>
<accession>A0A2H5F0U2</accession>
<sequence length="65" mass="7511">MTPSDHPDNHELDDWPLYGPKDPEIYWLVGQLAQKHGMRLHEIEAIMLAALRRKMAELDDSYPPG</sequence>
<dbReference type="Proteomes" id="UP000234530">
    <property type="component" value="Chromosome"/>
</dbReference>
<dbReference type="KEGG" id="pzh:CX676_14090"/>
<proteinExistence type="predicted"/>
<evidence type="ECO:0000313" key="2">
    <source>
        <dbReference type="Proteomes" id="UP000234530"/>
    </source>
</evidence>
<protein>
    <submittedName>
        <fullName evidence="1">Uncharacterized protein</fullName>
    </submittedName>
</protein>